<dbReference type="SUPFAM" id="SSF49464">
    <property type="entry name" value="Carboxypeptidase regulatory domain-like"/>
    <property type="match status" value="1"/>
</dbReference>
<reference evidence="1" key="1">
    <citation type="submission" date="2019-03" db="EMBL/GenBank/DDBJ databases">
        <title>Single cell metagenomics reveals metabolic interactions within the superorganism composed of flagellate Streblomastix strix and complex community of Bacteroidetes bacteria on its surface.</title>
        <authorList>
            <person name="Treitli S.C."/>
            <person name="Kolisko M."/>
            <person name="Husnik F."/>
            <person name="Keeling P."/>
            <person name="Hampl V."/>
        </authorList>
    </citation>
    <scope>NUCLEOTIDE SEQUENCE</scope>
    <source>
        <strain evidence="1">STM</strain>
    </source>
</reference>
<dbReference type="Gene3D" id="2.60.40.1120">
    <property type="entry name" value="Carboxypeptidase-like, regulatory domain"/>
    <property type="match status" value="1"/>
</dbReference>
<dbReference type="EMBL" id="SNRY01005545">
    <property type="protein sequence ID" value="KAA6314684.1"/>
    <property type="molecule type" value="Genomic_DNA"/>
</dbReference>
<comment type="caution">
    <text evidence="1">The sequence shown here is derived from an EMBL/GenBank/DDBJ whole genome shotgun (WGS) entry which is preliminary data.</text>
</comment>
<proteinExistence type="predicted"/>
<organism evidence="1">
    <name type="scientific">termite gut metagenome</name>
    <dbReference type="NCBI Taxonomy" id="433724"/>
    <lineage>
        <taxon>unclassified sequences</taxon>
        <taxon>metagenomes</taxon>
        <taxon>organismal metagenomes</taxon>
    </lineage>
</organism>
<feature type="non-terminal residue" evidence="1">
    <location>
        <position position="144"/>
    </location>
</feature>
<accession>A0A5J4Q1C3</accession>
<gene>
    <name evidence="1" type="ORF">EZS27_034738</name>
</gene>
<dbReference type="InterPro" id="IPR008969">
    <property type="entry name" value="CarboxyPept-like_regulatory"/>
</dbReference>
<sequence>MSKKSRLFDQSIWRKLFLTVCVCICTLSLFAQGTITVTGVVKDTSGELFPGVNVTVKGTAIGVVSDINGHYSLRVSDKKAVLVFSFIGTATQEIIVGNRTNINVTLVEVSDLLDEVVVVGYGTQKKTSLTGSVSALKGDQLRNV</sequence>
<protein>
    <submittedName>
        <fullName evidence="1">TonB-dependent receptor SusC</fullName>
    </submittedName>
</protein>
<dbReference type="AlphaFoldDB" id="A0A5J4Q1C3"/>
<evidence type="ECO:0000313" key="1">
    <source>
        <dbReference type="EMBL" id="KAA6314684.1"/>
    </source>
</evidence>
<keyword evidence="1" id="KW-0675">Receptor</keyword>
<name>A0A5J4Q1C3_9ZZZZ</name>
<dbReference type="Pfam" id="PF13715">
    <property type="entry name" value="CarbopepD_reg_2"/>
    <property type="match status" value="1"/>
</dbReference>